<dbReference type="SUPFAM" id="SSF52172">
    <property type="entry name" value="CheY-like"/>
    <property type="match status" value="1"/>
</dbReference>
<dbReference type="Pfam" id="PF00196">
    <property type="entry name" value="GerE"/>
    <property type="match status" value="1"/>
</dbReference>
<dbReference type="OrthoDB" id="9808843at2"/>
<dbReference type="EMBL" id="OBDY01000008">
    <property type="protein sequence ID" value="SNY47741.1"/>
    <property type="molecule type" value="Genomic_DNA"/>
</dbReference>
<dbReference type="PANTHER" id="PTHR43214">
    <property type="entry name" value="TWO-COMPONENT RESPONSE REGULATOR"/>
    <property type="match status" value="1"/>
</dbReference>
<keyword evidence="2" id="KW-0805">Transcription regulation</keyword>
<dbReference type="CDD" id="cd06170">
    <property type="entry name" value="LuxR_C_like"/>
    <property type="match status" value="1"/>
</dbReference>
<keyword evidence="1 5" id="KW-0597">Phosphoprotein</keyword>
<reference evidence="8 9" key="1">
    <citation type="submission" date="2017-09" db="EMBL/GenBank/DDBJ databases">
        <authorList>
            <person name="Ehlers B."/>
            <person name="Leendertz F.H."/>
        </authorList>
    </citation>
    <scope>NUCLEOTIDE SEQUENCE [LARGE SCALE GENOMIC DNA]</scope>
    <source>
        <strain evidence="8 9">CGMCC 4.6857</strain>
    </source>
</reference>
<dbReference type="InterPro" id="IPR011006">
    <property type="entry name" value="CheY-like_superfamily"/>
</dbReference>
<feature type="modified residue" description="4-aspartylphosphate" evidence="5">
    <location>
        <position position="54"/>
    </location>
</feature>
<dbReference type="PRINTS" id="PR00038">
    <property type="entry name" value="HTHLUXR"/>
</dbReference>
<dbReference type="InterPro" id="IPR000792">
    <property type="entry name" value="Tscrpt_reg_LuxR_C"/>
</dbReference>
<dbReference type="PROSITE" id="PS50043">
    <property type="entry name" value="HTH_LUXR_2"/>
    <property type="match status" value="1"/>
</dbReference>
<accession>A0A285IL94</accession>
<feature type="domain" description="Response regulatory" evidence="7">
    <location>
        <begin position="3"/>
        <end position="119"/>
    </location>
</feature>
<dbReference type="PROSITE" id="PS00622">
    <property type="entry name" value="HTH_LUXR_1"/>
    <property type="match status" value="1"/>
</dbReference>
<evidence type="ECO:0000256" key="4">
    <source>
        <dbReference type="ARBA" id="ARBA00023163"/>
    </source>
</evidence>
<gene>
    <name evidence="8" type="ORF">SAMN05421748_108203</name>
</gene>
<protein>
    <submittedName>
        <fullName evidence="8">DNA-binding response regulator, NarL/FixJ family, contains REC and HTH domains</fullName>
    </submittedName>
</protein>
<proteinExistence type="predicted"/>
<evidence type="ECO:0000313" key="8">
    <source>
        <dbReference type="EMBL" id="SNY47741.1"/>
    </source>
</evidence>
<dbReference type="AlphaFoldDB" id="A0A285IL94"/>
<evidence type="ECO:0000259" key="7">
    <source>
        <dbReference type="PROSITE" id="PS50110"/>
    </source>
</evidence>
<evidence type="ECO:0000256" key="1">
    <source>
        <dbReference type="ARBA" id="ARBA00022553"/>
    </source>
</evidence>
<sequence length="211" mass="22555">MTRVLIVDDQALFREALSVLLGVVDDLEVAGEAGNGDEAVAQVAAVRPDVVLMDLRMPVLDGIEATRRIRTAHPGTQVIALTTFDDDADVFAALRAGAVGYLLKDVSSERLIEAVRAAHRGESVLQPSVAAKVVARFAQLPSPQPLIDPLSDRETEVLRLLAKGRSNREIAAALFLAEGTVKNHVTNVLGKLGVRDRTQAALRARDLGLIA</sequence>
<keyword evidence="3 8" id="KW-0238">DNA-binding</keyword>
<evidence type="ECO:0000256" key="2">
    <source>
        <dbReference type="ARBA" id="ARBA00023015"/>
    </source>
</evidence>
<dbReference type="InterPro" id="IPR058245">
    <property type="entry name" value="NreC/VraR/RcsB-like_REC"/>
</dbReference>
<dbReference type="PROSITE" id="PS50110">
    <property type="entry name" value="RESPONSE_REGULATORY"/>
    <property type="match status" value="1"/>
</dbReference>
<evidence type="ECO:0000256" key="5">
    <source>
        <dbReference type="PROSITE-ProRule" id="PRU00169"/>
    </source>
</evidence>
<feature type="domain" description="HTH luxR-type" evidence="6">
    <location>
        <begin position="143"/>
        <end position="208"/>
    </location>
</feature>
<organism evidence="8 9">
    <name type="scientific">Paractinoplanes atraurantiacus</name>
    <dbReference type="NCBI Taxonomy" id="1036182"/>
    <lineage>
        <taxon>Bacteria</taxon>
        <taxon>Bacillati</taxon>
        <taxon>Actinomycetota</taxon>
        <taxon>Actinomycetes</taxon>
        <taxon>Micromonosporales</taxon>
        <taxon>Micromonosporaceae</taxon>
        <taxon>Paractinoplanes</taxon>
    </lineage>
</organism>
<dbReference type="Proteomes" id="UP000219612">
    <property type="component" value="Unassembled WGS sequence"/>
</dbReference>
<dbReference type="InterPro" id="IPR039420">
    <property type="entry name" value="WalR-like"/>
</dbReference>
<dbReference type="SMART" id="SM00448">
    <property type="entry name" value="REC"/>
    <property type="match status" value="1"/>
</dbReference>
<dbReference type="GO" id="GO:0000160">
    <property type="term" value="P:phosphorelay signal transduction system"/>
    <property type="evidence" value="ECO:0007669"/>
    <property type="project" value="InterPro"/>
</dbReference>
<dbReference type="Pfam" id="PF00072">
    <property type="entry name" value="Response_reg"/>
    <property type="match status" value="1"/>
</dbReference>
<dbReference type="CDD" id="cd17535">
    <property type="entry name" value="REC_NarL-like"/>
    <property type="match status" value="1"/>
</dbReference>
<dbReference type="PANTHER" id="PTHR43214:SF24">
    <property type="entry name" value="TRANSCRIPTIONAL REGULATORY PROTEIN NARL-RELATED"/>
    <property type="match status" value="1"/>
</dbReference>
<dbReference type="SMART" id="SM00421">
    <property type="entry name" value="HTH_LUXR"/>
    <property type="match status" value="1"/>
</dbReference>
<dbReference type="InterPro" id="IPR001789">
    <property type="entry name" value="Sig_transdc_resp-reg_receiver"/>
</dbReference>
<name>A0A285IL94_9ACTN</name>
<dbReference type="RefSeq" id="WP_097321735.1">
    <property type="nucleotide sequence ID" value="NZ_OBDY01000008.1"/>
</dbReference>
<keyword evidence="9" id="KW-1185">Reference proteome</keyword>
<dbReference type="GO" id="GO:0003677">
    <property type="term" value="F:DNA binding"/>
    <property type="evidence" value="ECO:0007669"/>
    <property type="project" value="UniProtKB-KW"/>
</dbReference>
<evidence type="ECO:0000259" key="6">
    <source>
        <dbReference type="PROSITE" id="PS50043"/>
    </source>
</evidence>
<keyword evidence="4" id="KW-0804">Transcription</keyword>
<dbReference type="Gene3D" id="3.40.50.2300">
    <property type="match status" value="1"/>
</dbReference>
<evidence type="ECO:0000256" key="3">
    <source>
        <dbReference type="ARBA" id="ARBA00023125"/>
    </source>
</evidence>
<dbReference type="GO" id="GO:0006355">
    <property type="term" value="P:regulation of DNA-templated transcription"/>
    <property type="evidence" value="ECO:0007669"/>
    <property type="project" value="InterPro"/>
</dbReference>
<evidence type="ECO:0000313" key="9">
    <source>
        <dbReference type="Proteomes" id="UP000219612"/>
    </source>
</evidence>